<proteinExistence type="predicted"/>
<name>A0AAE5VR67_9HYPH</name>
<evidence type="ECO:0000313" key="2">
    <source>
        <dbReference type="Proteomes" id="UP000237447"/>
    </source>
</evidence>
<reference evidence="1 2" key="1">
    <citation type="journal article" date="2018" name="Syst. Appl. Microbiol.">
        <title>Agrobacterium rosae sp. nov., isolated from galls on different agricultural crops.</title>
        <authorList>
            <person name="Kuzmanovic N."/>
            <person name="Pulawska J."/>
            <person name="Smalla K."/>
            <person name="Nesme X."/>
        </authorList>
    </citation>
    <scope>NUCLEOTIDE SEQUENCE [LARGE SCALE GENOMIC DNA]</scope>
    <source>
        <strain evidence="1 2">NCPPB 1650</strain>
    </source>
</reference>
<dbReference type="EMBL" id="NXEJ01000002">
    <property type="protein sequence ID" value="POO53681.1"/>
    <property type="molecule type" value="Genomic_DNA"/>
</dbReference>
<evidence type="ECO:0000313" key="1">
    <source>
        <dbReference type="EMBL" id="POO53681.1"/>
    </source>
</evidence>
<dbReference type="Proteomes" id="UP000237447">
    <property type="component" value="Unassembled WGS sequence"/>
</dbReference>
<accession>A0AAE5VR67</accession>
<sequence>MFILNWQAKVFTLFSRFAGVLQNVWGMAGRIFLTVPQLGNENIADNDILRLFSREKGRSAVDIKR</sequence>
<comment type="caution">
    <text evidence="1">The sequence shown here is derived from an EMBL/GenBank/DDBJ whole genome shotgun (WGS) entry which is preliminary data.</text>
</comment>
<organism evidence="1 2">
    <name type="scientific">Agrobacterium rosae</name>
    <dbReference type="NCBI Taxonomy" id="1972867"/>
    <lineage>
        <taxon>Bacteria</taxon>
        <taxon>Pseudomonadati</taxon>
        <taxon>Pseudomonadota</taxon>
        <taxon>Alphaproteobacteria</taxon>
        <taxon>Hyphomicrobiales</taxon>
        <taxon>Rhizobiaceae</taxon>
        <taxon>Rhizobium/Agrobacterium group</taxon>
        <taxon>Agrobacterium</taxon>
    </lineage>
</organism>
<gene>
    <name evidence="1" type="ORF">CPJ18_05605</name>
</gene>
<dbReference type="AlphaFoldDB" id="A0AAE5VR67"/>
<protein>
    <submittedName>
        <fullName evidence="1">Uncharacterized protein</fullName>
    </submittedName>
</protein>